<protein>
    <submittedName>
        <fullName evidence="1">Uncharacterized protein</fullName>
    </submittedName>
</protein>
<sequence length="193" mass="21926">MKNHHAAAEDNISQVKWLRIEQSLSTIVEEIVFELDMYCRKMLGTRVVAIVKNNVVVIKNGRHKHGKPVIDIKQPVTRKLQSLAKKLERTSDDIIDRAPIDVSHQKYSDKRLDKINSKKPITVELVVGSEVYYPNKKLSSKRDGYSAKLAHRYLGPAIVSKILSPMVVELSNKNGQKIGKFYAADLKIPRRSL</sequence>
<evidence type="ECO:0000313" key="2">
    <source>
        <dbReference type="Proteomes" id="UP001168972"/>
    </source>
</evidence>
<keyword evidence="2" id="KW-1185">Reference proteome</keyword>
<organism evidence="1 2">
    <name type="scientific">Microctonus hyperodae</name>
    <name type="common">Parasitoid wasp</name>
    <dbReference type="NCBI Taxonomy" id="165561"/>
    <lineage>
        <taxon>Eukaryota</taxon>
        <taxon>Metazoa</taxon>
        <taxon>Ecdysozoa</taxon>
        <taxon>Arthropoda</taxon>
        <taxon>Hexapoda</taxon>
        <taxon>Insecta</taxon>
        <taxon>Pterygota</taxon>
        <taxon>Neoptera</taxon>
        <taxon>Endopterygota</taxon>
        <taxon>Hymenoptera</taxon>
        <taxon>Apocrita</taxon>
        <taxon>Ichneumonoidea</taxon>
        <taxon>Braconidae</taxon>
        <taxon>Euphorinae</taxon>
        <taxon>Microctonus</taxon>
    </lineage>
</organism>
<reference evidence="1" key="1">
    <citation type="journal article" date="2023" name="bioRxiv">
        <title>Scaffold-level genome assemblies of two parasitoid biocontrol wasps reveal the parthenogenesis mechanism and an associated novel virus.</title>
        <authorList>
            <person name="Inwood S."/>
            <person name="Skelly J."/>
            <person name="Guhlin J."/>
            <person name="Harrop T."/>
            <person name="Goldson S."/>
            <person name="Dearden P."/>
        </authorList>
    </citation>
    <scope>NUCLEOTIDE SEQUENCE</scope>
    <source>
        <strain evidence="1">Lincoln</strain>
        <tissue evidence="1">Whole body</tissue>
    </source>
</reference>
<dbReference type="AlphaFoldDB" id="A0AA39FT11"/>
<gene>
    <name evidence="1" type="ORF">PV327_008762</name>
</gene>
<dbReference type="Proteomes" id="UP001168972">
    <property type="component" value="Unassembled WGS sequence"/>
</dbReference>
<name>A0AA39FT11_MICHY</name>
<evidence type="ECO:0000313" key="1">
    <source>
        <dbReference type="EMBL" id="KAK0174976.1"/>
    </source>
</evidence>
<comment type="caution">
    <text evidence="1">The sequence shown here is derived from an EMBL/GenBank/DDBJ whole genome shotgun (WGS) entry which is preliminary data.</text>
</comment>
<dbReference type="EMBL" id="JAQQBR010000005">
    <property type="protein sequence ID" value="KAK0174976.1"/>
    <property type="molecule type" value="Genomic_DNA"/>
</dbReference>
<accession>A0AA39FT11</accession>
<reference evidence="1" key="2">
    <citation type="submission" date="2023-03" db="EMBL/GenBank/DDBJ databases">
        <authorList>
            <person name="Inwood S.N."/>
            <person name="Skelly J.G."/>
            <person name="Guhlin J."/>
            <person name="Harrop T.W.R."/>
            <person name="Goldson S.G."/>
            <person name="Dearden P.K."/>
        </authorList>
    </citation>
    <scope>NUCLEOTIDE SEQUENCE</scope>
    <source>
        <strain evidence="1">Lincoln</strain>
        <tissue evidence="1">Whole body</tissue>
    </source>
</reference>
<proteinExistence type="predicted"/>